<dbReference type="AlphaFoldDB" id="A0A239J7N4"/>
<dbReference type="InterPro" id="IPR011990">
    <property type="entry name" value="TPR-like_helical_dom_sf"/>
</dbReference>
<evidence type="ECO:0000256" key="3">
    <source>
        <dbReference type="SAM" id="SignalP"/>
    </source>
</evidence>
<dbReference type="SUPFAM" id="SSF48452">
    <property type="entry name" value="TPR-like"/>
    <property type="match status" value="1"/>
</dbReference>
<reference evidence="4 5" key="1">
    <citation type="submission" date="2017-06" db="EMBL/GenBank/DDBJ databases">
        <authorList>
            <person name="Kim H.J."/>
            <person name="Triplett B.A."/>
        </authorList>
    </citation>
    <scope>NUCLEOTIDE SEQUENCE [LARGE SCALE GENOMIC DNA]</scope>
    <source>
        <strain evidence="4 5">DSM 18704</strain>
    </source>
</reference>
<dbReference type="InterPro" id="IPR034706">
    <property type="entry name" value="CpoB"/>
</dbReference>
<feature type="signal peptide" evidence="3">
    <location>
        <begin position="1"/>
        <end position="27"/>
    </location>
</feature>
<feature type="coiled-coil region" evidence="1">
    <location>
        <begin position="32"/>
        <end position="62"/>
    </location>
</feature>
<dbReference type="OrthoDB" id="9768142at2"/>
<keyword evidence="5" id="KW-1185">Reference proteome</keyword>
<keyword evidence="3" id="KW-0732">Signal</keyword>
<feature type="compositionally biased region" description="Low complexity" evidence="2">
    <location>
        <begin position="134"/>
        <end position="146"/>
    </location>
</feature>
<accession>A0A239J7N4</accession>
<dbReference type="HAMAP" id="MF_02066">
    <property type="entry name" value="CpoB"/>
    <property type="match status" value="1"/>
</dbReference>
<dbReference type="Pfam" id="PF13174">
    <property type="entry name" value="TPR_6"/>
    <property type="match status" value="2"/>
</dbReference>
<dbReference type="Gene3D" id="1.25.40.10">
    <property type="entry name" value="Tetratricopeptide repeat domain"/>
    <property type="match status" value="1"/>
</dbReference>
<feature type="region of interest" description="Disordered" evidence="2">
    <location>
        <begin position="299"/>
        <end position="320"/>
    </location>
</feature>
<evidence type="ECO:0000313" key="4">
    <source>
        <dbReference type="EMBL" id="SNT01877.1"/>
    </source>
</evidence>
<dbReference type="EMBL" id="FZOU01000003">
    <property type="protein sequence ID" value="SNT01877.1"/>
    <property type="molecule type" value="Genomic_DNA"/>
</dbReference>
<keyword evidence="1" id="KW-0175">Coiled coil</keyword>
<protein>
    <submittedName>
        <fullName evidence="4">Tol-pal system protein YbgF</fullName>
    </submittedName>
</protein>
<feature type="region of interest" description="Disordered" evidence="2">
    <location>
        <begin position="134"/>
        <end position="173"/>
    </location>
</feature>
<dbReference type="RefSeq" id="WP_089408565.1">
    <property type="nucleotide sequence ID" value="NZ_FZOU01000003.1"/>
</dbReference>
<dbReference type="GO" id="GO:0051301">
    <property type="term" value="P:cell division"/>
    <property type="evidence" value="ECO:0007669"/>
    <property type="project" value="InterPro"/>
</dbReference>
<dbReference type="Proteomes" id="UP000198356">
    <property type="component" value="Unassembled WGS sequence"/>
</dbReference>
<evidence type="ECO:0000256" key="1">
    <source>
        <dbReference type="SAM" id="Coils"/>
    </source>
</evidence>
<feature type="chain" id="PRO_5013212430" evidence="3">
    <location>
        <begin position="28"/>
        <end position="320"/>
    </location>
</feature>
<gene>
    <name evidence="4" type="ORF">SAMN05421770_103479</name>
</gene>
<evidence type="ECO:0000313" key="5">
    <source>
        <dbReference type="Proteomes" id="UP000198356"/>
    </source>
</evidence>
<sequence>MNSSRLRNTLLFAAIAFSPLAATPAFAVSKDMIQLQTQIQQLQDAIARLQQTQDENMGLIKNLVQQNSDSVNRMTATVDSVQKQLAGQQNAEGTKVDQISGQVQSLNDTLDEIKARMARLEKLMQDIQGQQQSLAAAAMQSMPQSGGAPAAQSAPIPEIAPQPTVDQPRKGKPAPIVQQAPPLAAAAAAPVEDLYKAALSDYMAAKYALAYSEFGDVAKSYPDNNLAGNAHYYMGEIDYRGAKYAVAAKDYDQVIEQFPDNNKVPASHLHKGQALIALKQNEAGIRELRSLIQRFPNSPEAMQARSKLSGMGVPVKPRAQ</sequence>
<dbReference type="InterPro" id="IPR019734">
    <property type="entry name" value="TPR_rpt"/>
</dbReference>
<name>A0A239J7N4_9BACT</name>
<proteinExistence type="inferred from homology"/>
<organism evidence="4 5">
    <name type="scientific">Granulicella rosea</name>
    <dbReference type="NCBI Taxonomy" id="474952"/>
    <lineage>
        <taxon>Bacteria</taxon>
        <taxon>Pseudomonadati</taxon>
        <taxon>Acidobacteriota</taxon>
        <taxon>Terriglobia</taxon>
        <taxon>Terriglobales</taxon>
        <taxon>Acidobacteriaceae</taxon>
        <taxon>Granulicella</taxon>
    </lineage>
</organism>
<evidence type="ECO:0000256" key="2">
    <source>
        <dbReference type="SAM" id="MobiDB-lite"/>
    </source>
</evidence>